<evidence type="ECO:0000256" key="1">
    <source>
        <dbReference type="SAM" id="Phobius"/>
    </source>
</evidence>
<accession>A0A0M8K765</accession>
<evidence type="ECO:0008006" key="6">
    <source>
        <dbReference type="Google" id="ProtNLM"/>
    </source>
</evidence>
<dbReference type="EMBL" id="LGKN01000004">
    <property type="protein sequence ID" value="KPL88577.1"/>
    <property type="molecule type" value="Genomic_DNA"/>
</dbReference>
<proteinExistence type="predicted"/>
<evidence type="ECO:0000313" key="5">
    <source>
        <dbReference type="Proteomes" id="UP000050502"/>
    </source>
</evidence>
<keyword evidence="4" id="KW-1185">Reference proteome</keyword>
<dbReference type="AlphaFoldDB" id="A0A0M8K765"/>
<keyword evidence="1" id="KW-1133">Transmembrane helix</keyword>
<dbReference type="Proteomes" id="UP000037784">
    <property type="component" value="Unassembled WGS sequence"/>
</dbReference>
<evidence type="ECO:0000313" key="4">
    <source>
        <dbReference type="Proteomes" id="UP000037784"/>
    </source>
</evidence>
<dbReference type="EMBL" id="BBZA01000009">
    <property type="protein sequence ID" value="GAP61716.1"/>
    <property type="molecule type" value="Genomic_DNA"/>
</dbReference>
<organism evidence="2 4">
    <name type="scientific">Ardenticatena maritima</name>
    <dbReference type="NCBI Taxonomy" id="872965"/>
    <lineage>
        <taxon>Bacteria</taxon>
        <taxon>Bacillati</taxon>
        <taxon>Chloroflexota</taxon>
        <taxon>Ardenticatenia</taxon>
        <taxon>Ardenticatenales</taxon>
        <taxon>Ardenticatenaceae</taxon>
        <taxon>Ardenticatena</taxon>
    </lineage>
</organism>
<sequence>MIPLIMAVLIAGIASALFHLFVGDSVLELFAYWVAGSVGFLLGHWLGALYAVPLPTLGVVHIIPAVLGCLSGIAVANVLKV</sequence>
<reference evidence="3 5" key="2">
    <citation type="submission" date="2015-07" db="EMBL/GenBank/DDBJ databases">
        <title>Whole genome sequence of Ardenticatena maritima DSM 23922.</title>
        <authorList>
            <person name="Hemp J."/>
            <person name="Ward L.M."/>
            <person name="Pace L.A."/>
            <person name="Fischer W.W."/>
        </authorList>
    </citation>
    <scope>NUCLEOTIDE SEQUENCE [LARGE SCALE GENOMIC DNA]</scope>
    <source>
        <strain evidence="3 5">110S</strain>
    </source>
</reference>
<evidence type="ECO:0000313" key="3">
    <source>
        <dbReference type="EMBL" id="KPL88577.1"/>
    </source>
</evidence>
<dbReference type="STRING" id="872965.SE16_07365"/>
<feature type="transmembrane region" description="Helical" evidence="1">
    <location>
        <begin position="58"/>
        <end position="79"/>
    </location>
</feature>
<comment type="caution">
    <text evidence="2">The sequence shown here is derived from an EMBL/GenBank/DDBJ whole genome shotgun (WGS) entry which is preliminary data.</text>
</comment>
<keyword evidence="1" id="KW-0472">Membrane</keyword>
<feature type="transmembrane region" description="Helical" evidence="1">
    <location>
        <begin position="6"/>
        <end position="23"/>
    </location>
</feature>
<keyword evidence="1" id="KW-0812">Transmembrane</keyword>
<feature type="transmembrane region" description="Helical" evidence="1">
    <location>
        <begin position="30"/>
        <end position="52"/>
    </location>
</feature>
<reference evidence="4" key="3">
    <citation type="submission" date="2015-08" db="EMBL/GenBank/DDBJ databases">
        <title>Draft Genome Sequence of a Heterotrophic Facultative Anaerobic Bacterium Ardenticatena maritima Strain 110S.</title>
        <authorList>
            <person name="Kawaichi S."/>
            <person name="Yoshida T."/>
            <person name="Sako Y."/>
            <person name="Nakamura R."/>
        </authorList>
    </citation>
    <scope>NUCLEOTIDE SEQUENCE [LARGE SCALE GENOMIC DNA]</scope>
    <source>
        <strain evidence="4">110S</strain>
    </source>
</reference>
<evidence type="ECO:0000313" key="2">
    <source>
        <dbReference type="EMBL" id="GAP61716.1"/>
    </source>
</evidence>
<gene>
    <name evidence="2" type="ORF">ARMA_0139</name>
    <name evidence="3" type="ORF">SE16_07365</name>
</gene>
<dbReference type="InParanoid" id="A0A0M8K765"/>
<dbReference type="Proteomes" id="UP000050502">
    <property type="component" value="Unassembled WGS sequence"/>
</dbReference>
<name>A0A0M8K765_9CHLR</name>
<protein>
    <recommendedName>
        <fullName evidence="6">GlsB/YeaQ/YmgE family stress response membrane protein</fullName>
    </recommendedName>
</protein>
<reference evidence="2 4" key="1">
    <citation type="journal article" date="2015" name="Genome Announc.">
        <title>Draft Genome Sequence of a Heterotrophic Facultative Anaerobic Thermophilic Bacterium, Ardenticatena maritima Strain 110ST.</title>
        <authorList>
            <person name="Kawaichi S."/>
            <person name="Yoshida T."/>
            <person name="Sako Y."/>
            <person name="Nakamura R."/>
        </authorList>
    </citation>
    <scope>NUCLEOTIDE SEQUENCE [LARGE SCALE GENOMIC DNA]</scope>
    <source>
        <strain evidence="2 4">110S</strain>
    </source>
</reference>